<dbReference type="Proteomes" id="UP000233551">
    <property type="component" value="Unassembled WGS sequence"/>
</dbReference>
<protein>
    <submittedName>
        <fullName evidence="1">Uncharacterized protein</fullName>
    </submittedName>
</protein>
<gene>
    <name evidence="1" type="ORF">CRG98_008943</name>
</gene>
<dbReference type="AlphaFoldDB" id="A0A2I0KQW2"/>
<name>A0A2I0KQW2_PUNGR</name>
<sequence>MNLEKLHLQDDEQQKAGATVECESFTFMSCFDFTCSSLHFFPNREGGASDSECTWRHRWTAGSSGKKGRGGFSGSAYWGRSSGKCRAKFRTVYRLLNVAVSSLKLALAKGKALGELSRAGEMVMGPTYDHVCRRNPKIEPRLLLFHTLTGSQCCAMR</sequence>
<dbReference type="EMBL" id="PGOL01000434">
    <property type="protein sequence ID" value="PKI70710.1"/>
    <property type="molecule type" value="Genomic_DNA"/>
</dbReference>
<accession>A0A2I0KQW2</accession>
<evidence type="ECO:0000313" key="2">
    <source>
        <dbReference type="Proteomes" id="UP000233551"/>
    </source>
</evidence>
<reference evidence="1 2" key="1">
    <citation type="submission" date="2017-11" db="EMBL/GenBank/DDBJ databases">
        <title>De-novo sequencing of pomegranate (Punica granatum L.) genome.</title>
        <authorList>
            <person name="Akparov Z."/>
            <person name="Amiraslanov A."/>
            <person name="Hajiyeva S."/>
            <person name="Abbasov M."/>
            <person name="Kaur K."/>
            <person name="Hamwieh A."/>
            <person name="Solovyev V."/>
            <person name="Salamov A."/>
            <person name="Braich B."/>
            <person name="Kosarev P."/>
            <person name="Mahmoud A."/>
            <person name="Hajiyev E."/>
            <person name="Babayeva S."/>
            <person name="Izzatullayeva V."/>
            <person name="Mammadov A."/>
            <person name="Mammadov A."/>
            <person name="Sharifova S."/>
            <person name="Ojaghi J."/>
            <person name="Eynullazada K."/>
            <person name="Bayramov B."/>
            <person name="Abdulazimova A."/>
            <person name="Shahmuradov I."/>
        </authorList>
    </citation>
    <scope>NUCLEOTIDE SEQUENCE [LARGE SCALE GENOMIC DNA]</scope>
    <source>
        <strain evidence="2">cv. AG2017</strain>
        <tissue evidence="1">Leaf</tissue>
    </source>
</reference>
<evidence type="ECO:0000313" key="1">
    <source>
        <dbReference type="EMBL" id="PKI70710.1"/>
    </source>
</evidence>
<keyword evidence="2" id="KW-1185">Reference proteome</keyword>
<organism evidence="1 2">
    <name type="scientific">Punica granatum</name>
    <name type="common">Pomegranate</name>
    <dbReference type="NCBI Taxonomy" id="22663"/>
    <lineage>
        <taxon>Eukaryota</taxon>
        <taxon>Viridiplantae</taxon>
        <taxon>Streptophyta</taxon>
        <taxon>Embryophyta</taxon>
        <taxon>Tracheophyta</taxon>
        <taxon>Spermatophyta</taxon>
        <taxon>Magnoliopsida</taxon>
        <taxon>eudicotyledons</taxon>
        <taxon>Gunneridae</taxon>
        <taxon>Pentapetalae</taxon>
        <taxon>rosids</taxon>
        <taxon>malvids</taxon>
        <taxon>Myrtales</taxon>
        <taxon>Lythraceae</taxon>
        <taxon>Punica</taxon>
    </lineage>
</organism>
<comment type="caution">
    <text evidence="1">The sequence shown here is derived from an EMBL/GenBank/DDBJ whole genome shotgun (WGS) entry which is preliminary data.</text>
</comment>
<proteinExistence type="predicted"/>